<evidence type="ECO:0000256" key="1">
    <source>
        <dbReference type="SAM" id="MobiDB-lite"/>
    </source>
</evidence>
<feature type="region of interest" description="Disordered" evidence="1">
    <location>
        <begin position="282"/>
        <end position="301"/>
    </location>
</feature>
<feature type="compositionally biased region" description="Basic and acidic residues" evidence="1">
    <location>
        <begin position="30"/>
        <end position="72"/>
    </location>
</feature>
<feature type="region of interest" description="Disordered" evidence="1">
    <location>
        <begin position="206"/>
        <end position="235"/>
    </location>
</feature>
<evidence type="ECO:0000313" key="2">
    <source>
        <dbReference type="EMBL" id="CAD9142671.1"/>
    </source>
</evidence>
<gene>
    <name evidence="2" type="ORF">NDES1114_LOCUS28522</name>
</gene>
<reference evidence="2" key="1">
    <citation type="submission" date="2021-01" db="EMBL/GenBank/DDBJ databases">
        <authorList>
            <person name="Corre E."/>
            <person name="Pelletier E."/>
            <person name="Niang G."/>
            <person name="Scheremetjew M."/>
            <person name="Finn R."/>
            <person name="Kale V."/>
            <person name="Holt S."/>
            <person name="Cochrane G."/>
            <person name="Meng A."/>
            <person name="Brown T."/>
            <person name="Cohen L."/>
        </authorList>
    </citation>
    <scope>NUCLEOTIDE SEQUENCE</scope>
    <source>
        <strain evidence="2">CCAP 1951/1</strain>
    </source>
</reference>
<dbReference type="EMBL" id="HBGF01042618">
    <property type="protein sequence ID" value="CAD9142671.1"/>
    <property type="molecule type" value="Transcribed_RNA"/>
</dbReference>
<accession>A0A7S1QLT6</accession>
<dbReference type="AlphaFoldDB" id="A0A7S1QLT6"/>
<feature type="region of interest" description="Disordered" evidence="1">
    <location>
        <begin position="1"/>
        <end position="172"/>
    </location>
</feature>
<feature type="compositionally biased region" description="Polar residues" evidence="1">
    <location>
        <begin position="282"/>
        <end position="292"/>
    </location>
</feature>
<sequence length="374" mass="40204">MGCVASSENAAREERRRRRREKKNNNGRSSRHDETPTRYERRGGDADGDTKERAFKDGNAKAKDSKPRKDKAIPAPADSDDEDSRRTSPNRDVSKKSKKAKKQQPSSVDPLYTVSSAAARKSCLKRPNKTPPSAERARNPTSTRGSRRPATPSTMRSSGVNTPAHADSPYTHPIESCATLPLPGTTIVVGDAPPLPVPGLAALEEKRRSPKAATPHMQRNAPPHGTPHGLGGHRRHHRRDRDVCAVHTPEDDGGRSHHDSAHSLSTGCLTEAALAMHVATTSQGTTLSNGRAVSTPHADGKKTKRAGIMRWIADCCIDGSDPSPRVVECATGFGGTALWSLAKGSAQATEMELYEDLSRAGSVSSSGTRRSFLE</sequence>
<protein>
    <submittedName>
        <fullName evidence="2">Uncharacterized protein</fullName>
    </submittedName>
</protein>
<organism evidence="2">
    <name type="scientific">Neobodo designis</name>
    <name type="common">Flagellated protozoan</name>
    <name type="synonym">Bodo designis</name>
    <dbReference type="NCBI Taxonomy" id="312471"/>
    <lineage>
        <taxon>Eukaryota</taxon>
        <taxon>Discoba</taxon>
        <taxon>Euglenozoa</taxon>
        <taxon>Kinetoplastea</taxon>
        <taxon>Metakinetoplastina</taxon>
        <taxon>Neobodonida</taxon>
        <taxon>Neobodo</taxon>
    </lineage>
</organism>
<name>A0A7S1QLT6_NEODS</name>
<proteinExistence type="predicted"/>
<feature type="compositionally biased region" description="Polar residues" evidence="1">
    <location>
        <begin position="151"/>
        <end position="161"/>
    </location>
</feature>